<protein>
    <submittedName>
        <fullName evidence="1">Methyltransferase domain-containing protein</fullName>
    </submittedName>
</protein>
<dbReference type="Proteomes" id="UP000076584">
    <property type="component" value="Unassembled WGS sequence"/>
</dbReference>
<dbReference type="GO" id="GO:0032259">
    <property type="term" value="P:methylation"/>
    <property type="evidence" value="ECO:0007669"/>
    <property type="project" value="UniProtKB-KW"/>
</dbReference>
<sequence length="86" mass="9507">MVANTTPSKVEQDRLDFQHMLIIRTIGRKLFLTPVEEGKTQRILDVGTGTGAIEVGELSPNSKDITLVSLRIPPNVTFEIDDVENS</sequence>
<dbReference type="STRING" id="1573173.A0A162NDB9"/>
<dbReference type="GO" id="GO:0008168">
    <property type="term" value="F:methyltransferase activity"/>
    <property type="evidence" value="ECO:0007669"/>
    <property type="project" value="UniProtKB-KW"/>
</dbReference>
<keyword evidence="1" id="KW-0808">Transferase</keyword>
<reference evidence="1 2" key="1">
    <citation type="submission" date="2015-06" db="EMBL/GenBank/DDBJ databases">
        <title>Survival trade-offs in plant roots during colonization by closely related pathogenic and mutualistic fungi.</title>
        <authorList>
            <person name="Hacquard S."/>
            <person name="Kracher B."/>
            <person name="Hiruma K."/>
            <person name="Weinman A."/>
            <person name="Muench P."/>
            <person name="Garrido Oter R."/>
            <person name="Ver Loren van Themaat E."/>
            <person name="Dallerey J.-F."/>
            <person name="Damm U."/>
            <person name="Henrissat B."/>
            <person name="Lespinet O."/>
            <person name="Thon M."/>
            <person name="Kemen E."/>
            <person name="McHardy A.C."/>
            <person name="Schulze-Lefert P."/>
            <person name="O'Connell R.J."/>
        </authorList>
    </citation>
    <scope>NUCLEOTIDE SEQUENCE [LARGE SCALE GENOMIC DNA]</scope>
    <source>
        <strain evidence="1 2">MAFF 238704</strain>
    </source>
</reference>
<proteinExistence type="predicted"/>
<dbReference type="AlphaFoldDB" id="A0A162NDB9"/>
<accession>A0A162NDB9</accession>
<gene>
    <name evidence="1" type="ORF">CI238_05787</name>
</gene>
<evidence type="ECO:0000313" key="2">
    <source>
        <dbReference type="Proteomes" id="UP000076584"/>
    </source>
</evidence>
<keyword evidence="2" id="KW-1185">Reference proteome</keyword>
<comment type="caution">
    <text evidence="1">The sequence shown here is derived from an EMBL/GenBank/DDBJ whole genome shotgun (WGS) entry which is preliminary data.</text>
</comment>
<organism evidence="1 2">
    <name type="scientific">Colletotrichum incanum</name>
    <name type="common">Soybean anthracnose fungus</name>
    <dbReference type="NCBI Taxonomy" id="1573173"/>
    <lineage>
        <taxon>Eukaryota</taxon>
        <taxon>Fungi</taxon>
        <taxon>Dikarya</taxon>
        <taxon>Ascomycota</taxon>
        <taxon>Pezizomycotina</taxon>
        <taxon>Sordariomycetes</taxon>
        <taxon>Hypocreomycetidae</taxon>
        <taxon>Glomerellales</taxon>
        <taxon>Glomerellaceae</taxon>
        <taxon>Colletotrichum</taxon>
        <taxon>Colletotrichum spaethianum species complex</taxon>
    </lineage>
</organism>
<evidence type="ECO:0000313" key="1">
    <source>
        <dbReference type="EMBL" id="KZL85819.1"/>
    </source>
</evidence>
<keyword evidence="1" id="KW-0489">Methyltransferase</keyword>
<name>A0A162NDB9_COLIC</name>
<dbReference type="EMBL" id="LFIW01000566">
    <property type="protein sequence ID" value="KZL85819.1"/>
    <property type="molecule type" value="Genomic_DNA"/>
</dbReference>